<comment type="subunit">
    <text evidence="5">Monomer.</text>
</comment>
<dbReference type="GO" id="GO:0032259">
    <property type="term" value="P:methylation"/>
    <property type="evidence" value="ECO:0007669"/>
    <property type="project" value="UniProtKB-KW"/>
</dbReference>
<evidence type="ECO:0000256" key="2">
    <source>
        <dbReference type="ARBA" id="ARBA00022603"/>
    </source>
</evidence>
<evidence type="ECO:0000256" key="1">
    <source>
        <dbReference type="ARBA" id="ARBA00022490"/>
    </source>
</evidence>
<dbReference type="EMBL" id="CP137641">
    <property type="protein sequence ID" value="WOX55254.1"/>
    <property type="molecule type" value="Genomic_DNA"/>
</dbReference>
<protein>
    <recommendedName>
        <fullName evidence="5">Putative thymidylate synthase</fullName>
        <shortName evidence="5">TS</shortName>
        <shortName evidence="5">TSase</shortName>
        <ecNumber evidence="5">2.1.1.-</ecNumber>
    </recommendedName>
</protein>
<dbReference type="PANTHER" id="PTHR11548:SF1">
    <property type="entry name" value="THYMIDYLATE SYNTHASE 1"/>
    <property type="match status" value="1"/>
</dbReference>
<dbReference type="InterPro" id="IPR045097">
    <property type="entry name" value="Thymidate_synth/dCMP_Mease"/>
</dbReference>
<keyword evidence="8" id="KW-1185">Reference proteome</keyword>
<accession>A0ABD8A6S2</accession>
<keyword evidence="4 5" id="KW-0545">Nucleotide biosynthesis</keyword>
<dbReference type="Proteomes" id="UP001626603">
    <property type="component" value="Chromosome"/>
</dbReference>
<keyword evidence="1 5" id="KW-0963">Cytoplasm</keyword>
<organism evidence="7 8">
    <name type="scientific">Methanoculleus palmolei</name>
    <dbReference type="NCBI Taxonomy" id="72612"/>
    <lineage>
        <taxon>Archaea</taxon>
        <taxon>Methanobacteriati</taxon>
        <taxon>Methanobacteriota</taxon>
        <taxon>Stenosarchaea group</taxon>
        <taxon>Methanomicrobia</taxon>
        <taxon>Methanomicrobiales</taxon>
        <taxon>Methanomicrobiaceae</taxon>
        <taxon>Methanoculleus</taxon>
    </lineage>
</organism>
<comment type="function">
    <text evidence="5">May catalyze the biosynthesis of dTMP using an unknown cosubstrate.</text>
</comment>
<proteinExistence type="inferred from homology"/>
<dbReference type="GO" id="GO:0006231">
    <property type="term" value="P:dTMP biosynthetic process"/>
    <property type="evidence" value="ECO:0007669"/>
    <property type="project" value="UniProtKB-UniRule"/>
</dbReference>
<feature type="domain" description="Thymidylate synthase/dCMP hydroxymethylase" evidence="6">
    <location>
        <begin position="82"/>
        <end position="206"/>
    </location>
</feature>
<evidence type="ECO:0000256" key="5">
    <source>
        <dbReference type="HAMAP-Rule" id="MF_01686"/>
    </source>
</evidence>
<reference evidence="7 8" key="1">
    <citation type="submission" date="2023-10" db="EMBL/GenBank/DDBJ databases">
        <title>The complete genome sequence of Methanoculleus palmolei DSM 4273.</title>
        <authorList>
            <person name="Lai S.-J."/>
            <person name="You Y.-T."/>
            <person name="Chen S.-C."/>
        </authorList>
    </citation>
    <scope>NUCLEOTIDE SEQUENCE [LARGE SCALE GENOMIC DNA]</scope>
    <source>
        <strain evidence="7 8">DSM 4273</strain>
    </source>
</reference>
<dbReference type="PANTHER" id="PTHR11548">
    <property type="entry name" value="THYMIDYLATE SYNTHASE 1"/>
    <property type="match status" value="1"/>
</dbReference>
<evidence type="ECO:0000313" key="8">
    <source>
        <dbReference type="Proteomes" id="UP001626603"/>
    </source>
</evidence>
<evidence type="ECO:0000256" key="3">
    <source>
        <dbReference type="ARBA" id="ARBA00022679"/>
    </source>
</evidence>
<sequence>MRIIRAPTLARAHELAVRTVLEKGWALETENDEATIECEELALDVESPESEPMVSPASRFQQRFLDAYAENLLSGSDAKFEYDYHRRLFDWGERLATEGEDVHVDQIAYISRKLAAAANSRRAVAVTWNPVIDENLDDCPCLQLVQCLLRNGKLQMKVVFRSNDILSAAGANMYALVRLQRAIADRLGVACGRYTHIALVPHVYYRRDANDIEPFCKSGAEIQPVAEVCRVCGKCPRASKI</sequence>
<dbReference type="InterPro" id="IPR014620">
    <property type="entry name" value="Thymidylate_synthase_arc"/>
</dbReference>
<dbReference type="InterPro" id="IPR023451">
    <property type="entry name" value="Thymidate_synth/dCMP_Mease_dom"/>
</dbReference>
<dbReference type="GO" id="GO:0004799">
    <property type="term" value="F:thymidylate synthase activity"/>
    <property type="evidence" value="ECO:0007669"/>
    <property type="project" value="UniProtKB-UniRule"/>
</dbReference>
<keyword evidence="2 5" id="KW-0489">Methyltransferase</keyword>
<dbReference type="NCBIfam" id="TIGR03283">
    <property type="entry name" value="thy_syn_methano"/>
    <property type="match status" value="1"/>
</dbReference>
<feature type="active site" evidence="5">
    <location>
        <position position="141"/>
    </location>
</feature>
<dbReference type="GO" id="GO:0005737">
    <property type="term" value="C:cytoplasm"/>
    <property type="evidence" value="ECO:0007669"/>
    <property type="project" value="UniProtKB-SubCell"/>
</dbReference>
<dbReference type="EC" id="2.1.1.-" evidence="5"/>
<dbReference type="PIRSF" id="PIRSF036752">
    <property type="entry name" value="TSase_MJ051"/>
    <property type="match status" value="1"/>
</dbReference>
<dbReference type="SUPFAM" id="SSF55831">
    <property type="entry name" value="Thymidylate synthase/dCMP hydroxymethylase"/>
    <property type="match status" value="1"/>
</dbReference>
<comment type="pathway">
    <text evidence="5">Pyrimidine metabolism; dTTP biosynthesis.</text>
</comment>
<dbReference type="AlphaFoldDB" id="A0ABD8A6S2"/>
<dbReference type="Pfam" id="PF00303">
    <property type="entry name" value="Thymidylat_synt"/>
    <property type="match status" value="1"/>
</dbReference>
<name>A0ABD8A6S2_9EURY</name>
<gene>
    <name evidence="5" type="primary">thyA</name>
    <name evidence="7" type="ORF">R6Y95_07220</name>
</gene>
<evidence type="ECO:0000256" key="4">
    <source>
        <dbReference type="ARBA" id="ARBA00022727"/>
    </source>
</evidence>
<dbReference type="Gene3D" id="3.30.572.10">
    <property type="entry name" value="Thymidylate synthase/dCMP hydroxymethylase domain"/>
    <property type="match status" value="1"/>
</dbReference>
<comment type="subcellular location">
    <subcellularLocation>
        <location evidence="5">Cytoplasm</location>
    </subcellularLocation>
</comment>
<dbReference type="InterPro" id="IPR036926">
    <property type="entry name" value="Thymidate_synth/dCMP_Mease_sf"/>
</dbReference>
<evidence type="ECO:0000313" key="7">
    <source>
        <dbReference type="EMBL" id="WOX55254.1"/>
    </source>
</evidence>
<dbReference type="HAMAP" id="MF_01686">
    <property type="entry name" value="Thymidy_synth_arch"/>
    <property type="match status" value="1"/>
</dbReference>
<evidence type="ECO:0000259" key="6">
    <source>
        <dbReference type="Pfam" id="PF00303"/>
    </source>
</evidence>
<dbReference type="GO" id="GO:0006235">
    <property type="term" value="P:dTTP biosynthetic process"/>
    <property type="evidence" value="ECO:0007669"/>
    <property type="project" value="UniProtKB-UniRule"/>
</dbReference>
<comment type="similarity">
    <text evidence="5">Belongs to the thymidylate synthase family. Archaeal-type ThyA subfamily.</text>
</comment>
<keyword evidence="3 5" id="KW-0808">Transferase</keyword>